<organism evidence="7 8">
    <name type="scientific">Nicrophorus vespilloides</name>
    <name type="common">Boreal carrion beetle</name>
    <dbReference type="NCBI Taxonomy" id="110193"/>
    <lineage>
        <taxon>Eukaryota</taxon>
        <taxon>Metazoa</taxon>
        <taxon>Ecdysozoa</taxon>
        <taxon>Arthropoda</taxon>
        <taxon>Hexapoda</taxon>
        <taxon>Insecta</taxon>
        <taxon>Pterygota</taxon>
        <taxon>Neoptera</taxon>
        <taxon>Endopterygota</taxon>
        <taxon>Coleoptera</taxon>
        <taxon>Polyphaga</taxon>
        <taxon>Staphyliniformia</taxon>
        <taxon>Silphidae</taxon>
        <taxon>Nicrophorinae</taxon>
        <taxon>Nicrophorus</taxon>
    </lineage>
</organism>
<keyword evidence="3 5" id="KW-0863">Zinc-finger</keyword>
<dbReference type="SUPFAM" id="SSF57667">
    <property type="entry name" value="beta-beta-alpha zinc fingers"/>
    <property type="match status" value="2"/>
</dbReference>
<feature type="domain" description="C2H2-type" evidence="6">
    <location>
        <begin position="115"/>
        <end position="142"/>
    </location>
</feature>
<feature type="domain" description="C2H2-type" evidence="6">
    <location>
        <begin position="56"/>
        <end position="83"/>
    </location>
</feature>
<evidence type="ECO:0000256" key="1">
    <source>
        <dbReference type="ARBA" id="ARBA00022723"/>
    </source>
</evidence>
<keyword evidence="7" id="KW-1185">Reference proteome</keyword>
<evidence type="ECO:0000259" key="6">
    <source>
        <dbReference type="PROSITE" id="PS50157"/>
    </source>
</evidence>
<dbReference type="GeneID" id="108567504"/>
<dbReference type="Pfam" id="PF00096">
    <property type="entry name" value="zf-C2H2"/>
    <property type="match status" value="2"/>
</dbReference>
<proteinExistence type="predicted"/>
<keyword evidence="1" id="KW-0479">Metal-binding</keyword>
<accession>A0ABM1N9J0</accession>
<protein>
    <submittedName>
        <fullName evidence="8">Zinc finger protein 43-like</fullName>
    </submittedName>
</protein>
<evidence type="ECO:0000256" key="5">
    <source>
        <dbReference type="PROSITE-ProRule" id="PRU00042"/>
    </source>
</evidence>
<name>A0ABM1N9J0_NICVS</name>
<dbReference type="InterPro" id="IPR013087">
    <property type="entry name" value="Znf_C2H2_type"/>
</dbReference>
<keyword evidence="2" id="KW-0677">Repeat</keyword>
<evidence type="ECO:0000256" key="3">
    <source>
        <dbReference type="ARBA" id="ARBA00022771"/>
    </source>
</evidence>
<dbReference type="PANTHER" id="PTHR24379:SF121">
    <property type="entry name" value="C2H2-TYPE DOMAIN-CONTAINING PROTEIN"/>
    <property type="match status" value="1"/>
</dbReference>
<dbReference type="InterPro" id="IPR036236">
    <property type="entry name" value="Znf_C2H2_sf"/>
</dbReference>
<sequence>MVPFSGDAEETPEVRVRKDAGVSLPDFELLLRDQAQVHAQDPHQDHRKSHNNSKRFDCNDCGKVYMSWAALRKHRVVYCGKEPRRQCPMINCSYRTYMKGNLKTHIFSHRHVKSIFCPVCGKGYKNKNSLNHHKLNYCGKEPRFKCPIENCLYKTYTKITEVVYPCEKCGKIYKKLNSKNCHKSKYCGKEPKFHCPITSCAFRTYLKSNLKTHILTHTSHDQRYLYQLIDNLYQ</sequence>
<dbReference type="PROSITE" id="PS50157">
    <property type="entry name" value="ZINC_FINGER_C2H2_2"/>
    <property type="match status" value="3"/>
</dbReference>
<dbReference type="PANTHER" id="PTHR24379">
    <property type="entry name" value="KRAB AND ZINC FINGER DOMAIN-CONTAINING"/>
    <property type="match status" value="1"/>
</dbReference>
<evidence type="ECO:0000256" key="2">
    <source>
        <dbReference type="ARBA" id="ARBA00022737"/>
    </source>
</evidence>
<evidence type="ECO:0000313" key="8">
    <source>
        <dbReference type="RefSeq" id="XP_017783490.1"/>
    </source>
</evidence>
<reference evidence="8" key="1">
    <citation type="submission" date="2025-08" db="UniProtKB">
        <authorList>
            <consortium name="RefSeq"/>
        </authorList>
    </citation>
    <scope>IDENTIFICATION</scope>
    <source>
        <tissue evidence="8">Whole Larva</tissue>
    </source>
</reference>
<feature type="domain" description="C2H2-type" evidence="6">
    <location>
        <begin position="164"/>
        <end position="191"/>
    </location>
</feature>
<dbReference type="Gene3D" id="3.30.160.60">
    <property type="entry name" value="Classic Zinc Finger"/>
    <property type="match status" value="1"/>
</dbReference>
<evidence type="ECO:0000256" key="4">
    <source>
        <dbReference type="ARBA" id="ARBA00022833"/>
    </source>
</evidence>
<dbReference type="SMART" id="SM00355">
    <property type="entry name" value="ZnF_C2H2"/>
    <property type="match status" value="5"/>
</dbReference>
<dbReference type="Proteomes" id="UP000695000">
    <property type="component" value="Unplaced"/>
</dbReference>
<gene>
    <name evidence="8" type="primary">LOC108567504</name>
</gene>
<keyword evidence="4" id="KW-0862">Zinc</keyword>
<evidence type="ECO:0000313" key="7">
    <source>
        <dbReference type="Proteomes" id="UP000695000"/>
    </source>
</evidence>
<dbReference type="RefSeq" id="XP_017783490.1">
    <property type="nucleotide sequence ID" value="XM_017928001.1"/>
</dbReference>